<feature type="transmembrane region" description="Helical" evidence="1">
    <location>
        <begin position="84"/>
        <end position="108"/>
    </location>
</feature>
<organism evidence="2 3">
    <name type="scientific">Lacinutrix neustonica</name>
    <dbReference type="NCBI Taxonomy" id="2980107"/>
    <lineage>
        <taxon>Bacteria</taxon>
        <taxon>Pseudomonadati</taxon>
        <taxon>Bacteroidota</taxon>
        <taxon>Flavobacteriia</taxon>
        <taxon>Flavobacteriales</taxon>
        <taxon>Flavobacteriaceae</taxon>
        <taxon>Lacinutrix</taxon>
    </lineage>
</organism>
<reference evidence="2" key="1">
    <citation type="submission" date="2022-11" db="EMBL/GenBank/DDBJ databases">
        <title>Lacinutrix neustonica HL-RS19T sp. nov., isolated from the surface microlayer sample of brackish Lake Shihwa.</title>
        <authorList>
            <person name="Choi J.Y."/>
            <person name="Hwang C.Y."/>
        </authorList>
    </citation>
    <scope>NUCLEOTIDE SEQUENCE</scope>
    <source>
        <strain evidence="2">HL-RS19</strain>
    </source>
</reference>
<feature type="transmembrane region" description="Helical" evidence="1">
    <location>
        <begin position="12"/>
        <end position="34"/>
    </location>
</feature>
<name>A0A9E8MV17_9FLAO</name>
<keyword evidence="1" id="KW-0472">Membrane</keyword>
<feature type="transmembrane region" description="Helical" evidence="1">
    <location>
        <begin position="128"/>
        <end position="145"/>
    </location>
</feature>
<keyword evidence="3" id="KW-1185">Reference proteome</keyword>
<sequence>MKTTTLQFIRLLLSTCIFWSLAFCVFIFIRYYAIGAEEGIIVTDYSISEILYYGVLLGLFIGTLFAIIEFLFDKLLSKNLSLGLVLIEKFVIYFLGIILSVNYIFTLAEAALELNLTTEEGWWKNSKILLAPCVLFYYLFFNLFFY</sequence>
<dbReference type="KEGG" id="lnu:N7U66_19710"/>
<keyword evidence="1" id="KW-1133">Transmembrane helix</keyword>
<dbReference type="AlphaFoldDB" id="A0A9E8MV17"/>
<evidence type="ECO:0000313" key="3">
    <source>
        <dbReference type="Proteomes" id="UP001164705"/>
    </source>
</evidence>
<feature type="transmembrane region" description="Helical" evidence="1">
    <location>
        <begin position="50"/>
        <end position="72"/>
    </location>
</feature>
<dbReference type="Proteomes" id="UP001164705">
    <property type="component" value="Chromosome"/>
</dbReference>
<proteinExistence type="predicted"/>
<accession>A0A9E8MV17</accession>
<gene>
    <name evidence="2" type="ORF">N7U66_19710</name>
</gene>
<evidence type="ECO:0000313" key="2">
    <source>
        <dbReference type="EMBL" id="WAC02018.1"/>
    </source>
</evidence>
<evidence type="ECO:0000256" key="1">
    <source>
        <dbReference type="SAM" id="Phobius"/>
    </source>
</evidence>
<dbReference type="EMBL" id="CP113088">
    <property type="protein sequence ID" value="WAC02018.1"/>
    <property type="molecule type" value="Genomic_DNA"/>
</dbReference>
<protein>
    <submittedName>
        <fullName evidence="2">Uncharacterized protein</fullName>
    </submittedName>
</protein>
<keyword evidence="1" id="KW-0812">Transmembrane</keyword>
<dbReference type="RefSeq" id="WP_267676616.1">
    <property type="nucleotide sequence ID" value="NZ_CP113088.1"/>
</dbReference>